<evidence type="ECO:0000256" key="1">
    <source>
        <dbReference type="SAM" id="MobiDB-lite"/>
    </source>
</evidence>
<dbReference type="AlphaFoldDB" id="A0AAW0L7D7"/>
<gene>
    <name evidence="2" type="ORF">CFP56_006731</name>
</gene>
<comment type="caution">
    <text evidence="2">The sequence shown here is derived from an EMBL/GenBank/DDBJ whole genome shotgun (WGS) entry which is preliminary data.</text>
</comment>
<dbReference type="Proteomes" id="UP000237347">
    <property type="component" value="Unassembled WGS sequence"/>
</dbReference>
<organism evidence="2 3">
    <name type="scientific">Quercus suber</name>
    <name type="common">Cork oak</name>
    <dbReference type="NCBI Taxonomy" id="58331"/>
    <lineage>
        <taxon>Eukaryota</taxon>
        <taxon>Viridiplantae</taxon>
        <taxon>Streptophyta</taxon>
        <taxon>Embryophyta</taxon>
        <taxon>Tracheophyta</taxon>
        <taxon>Spermatophyta</taxon>
        <taxon>Magnoliopsida</taxon>
        <taxon>eudicotyledons</taxon>
        <taxon>Gunneridae</taxon>
        <taxon>Pentapetalae</taxon>
        <taxon>rosids</taxon>
        <taxon>fabids</taxon>
        <taxon>Fagales</taxon>
        <taxon>Fagaceae</taxon>
        <taxon>Quercus</taxon>
    </lineage>
</organism>
<keyword evidence="3" id="KW-1185">Reference proteome</keyword>
<reference evidence="2 3" key="1">
    <citation type="journal article" date="2018" name="Sci. Data">
        <title>The draft genome sequence of cork oak.</title>
        <authorList>
            <person name="Ramos A.M."/>
            <person name="Usie A."/>
            <person name="Barbosa P."/>
            <person name="Barros P.M."/>
            <person name="Capote T."/>
            <person name="Chaves I."/>
            <person name="Simoes F."/>
            <person name="Abreu I."/>
            <person name="Carrasquinho I."/>
            <person name="Faro C."/>
            <person name="Guimaraes J.B."/>
            <person name="Mendonca D."/>
            <person name="Nobrega F."/>
            <person name="Rodrigues L."/>
            <person name="Saibo N.J.M."/>
            <person name="Varela M.C."/>
            <person name="Egas C."/>
            <person name="Matos J."/>
            <person name="Miguel C.M."/>
            <person name="Oliveira M.M."/>
            <person name="Ricardo C.P."/>
            <person name="Goncalves S."/>
        </authorList>
    </citation>
    <scope>NUCLEOTIDE SEQUENCE [LARGE SCALE GENOMIC DNA]</scope>
    <source>
        <strain evidence="3">cv. HL8</strain>
    </source>
</reference>
<feature type="region of interest" description="Disordered" evidence="1">
    <location>
        <begin position="51"/>
        <end position="79"/>
    </location>
</feature>
<evidence type="ECO:0000313" key="2">
    <source>
        <dbReference type="EMBL" id="KAK7847297.1"/>
    </source>
</evidence>
<dbReference type="EMBL" id="PKMF04000143">
    <property type="protein sequence ID" value="KAK7847297.1"/>
    <property type="molecule type" value="Genomic_DNA"/>
</dbReference>
<name>A0AAW0L7D7_QUESU</name>
<protein>
    <submittedName>
        <fullName evidence="2">Uncharacterized protein</fullName>
    </submittedName>
</protein>
<proteinExistence type="predicted"/>
<accession>A0AAW0L7D7</accession>
<evidence type="ECO:0000313" key="3">
    <source>
        <dbReference type="Proteomes" id="UP000237347"/>
    </source>
</evidence>
<sequence length="79" mass="8918">MCDCLLPSVPLSISLTKHRCSFILTKPKPTWTPQNRPVPFIHTRNSTRVRNSRVPLNPSGAQGELAFKEENEFDSIKSP</sequence>